<dbReference type="AlphaFoldDB" id="A0AAW7X7W6"/>
<organism evidence="2 3">
    <name type="scientific">Saccharophagus degradans</name>
    <dbReference type="NCBI Taxonomy" id="86304"/>
    <lineage>
        <taxon>Bacteria</taxon>
        <taxon>Pseudomonadati</taxon>
        <taxon>Pseudomonadota</taxon>
        <taxon>Gammaproteobacteria</taxon>
        <taxon>Cellvibrionales</taxon>
        <taxon>Cellvibrionaceae</taxon>
        <taxon>Saccharophagus</taxon>
    </lineage>
</organism>
<reference evidence="2" key="1">
    <citation type="submission" date="2023-07" db="EMBL/GenBank/DDBJ databases">
        <title>Genome content predicts the carbon catabolic preferences of heterotrophic bacteria.</title>
        <authorList>
            <person name="Gralka M."/>
        </authorList>
    </citation>
    <scope>NUCLEOTIDE SEQUENCE</scope>
    <source>
        <strain evidence="2">I3M17_2</strain>
    </source>
</reference>
<name>A0AAW7X7W6_9GAMM</name>
<dbReference type="EMBL" id="JAUOPB010000011">
    <property type="protein sequence ID" value="MDO6423768.1"/>
    <property type="molecule type" value="Genomic_DNA"/>
</dbReference>
<dbReference type="Proteomes" id="UP001169760">
    <property type="component" value="Unassembled WGS sequence"/>
</dbReference>
<dbReference type="Pfam" id="PF21831">
    <property type="entry name" value="DUF6891"/>
    <property type="match status" value="1"/>
</dbReference>
<proteinExistence type="predicted"/>
<gene>
    <name evidence="2" type="ORF">Q4521_14895</name>
</gene>
<evidence type="ECO:0000259" key="1">
    <source>
        <dbReference type="Pfam" id="PF21831"/>
    </source>
</evidence>
<sequence>MNEEEKYILDSIKGWVWSGFYSESDIREMLYDILEDGCAEDMLLASITHECAKKLLAEKEWPEITDFDRLHSVFYKLHEEGICALHNAGYTMSDGFEEVSEVVHDAPNGHYHSFCFYHGQDVESAVNGRGLMIAFGALENNEAKSMQIGKRVAESLGKAGFKVEWDGTITTRISLPAIDWKKRTA</sequence>
<accession>A0AAW7X7W6</accession>
<evidence type="ECO:0000313" key="2">
    <source>
        <dbReference type="EMBL" id="MDO6423768.1"/>
    </source>
</evidence>
<protein>
    <recommendedName>
        <fullName evidence="1">DUF6891 domain-containing protein</fullName>
    </recommendedName>
</protein>
<evidence type="ECO:0000313" key="3">
    <source>
        <dbReference type="Proteomes" id="UP001169760"/>
    </source>
</evidence>
<comment type="caution">
    <text evidence="2">The sequence shown here is derived from an EMBL/GenBank/DDBJ whole genome shotgun (WGS) entry which is preliminary data.</text>
</comment>
<dbReference type="InterPro" id="IPR054186">
    <property type="entry name" value="DUF6891"/>
</dbReference>
<feature type="domain" description="DUF6891" evidence="1">
    <location>
        <begin position="3"/>
        <end position="184"/>
    </location>
</feature>
<dbReference type="RefSeq" id="WP_303493333.1">
    <property type="nucleotide sequence ID" value="NZ_JAUOPB010000011.1"/>
</dbReference>